<evidence type="ECO:0008006" key="4">
    <source>
        <dbReference type="Google" id="ProtNLM"/>
    </source>
</evidence>
<name>A0AA36C3W5_9BILA</name>
<gene>
    <name evidence="2" type="ORF">MSPICULIGERA_LOCUS415</name>
</gene>
<dbReference type="Pfam" id="PF05136">
    <property type="entry name" value="Phage_portal_2"/>
    <property type="match status" value="1"/>
</dbReference>
<keyword evidence="3" id="KW-1185">Reference proteome</keyword>
<feature type="region of interest" description="Disordered" evidence="1">
    <location>
        <begin position="449"/>
        <end position="484"/>
    </location>
</feature>
<dbReference type="GO" id="GO:0005198">
    <property type="term" value="F:structural molecule activity"/>
    <property type="evidence" value="ECO:0007669"/>
    <property type="project" value="InterPro"/>
</dbReference>
<comment type="caution">
    <text evidence="2">The sequence shown here is derived from an EMBL/GenBank/DDBJ whole genome shotgun (WGS) entry which is preliminary data.</text>
</comment>
<dbReference type="EMBL" id="CATQJA010000072">
    <property type="protein sequence ID" value="CAJ0557657.1"/>
    <property type="molecule type" value="Genomic_DNA"/>
</dbReference>
<proteinExistence type="predicted"/>
<feature type="non-terminal residue" evidence="2">
    <location>
        <position position="484"/>
    </location>
</feature>
<sequence>MSRAPKAPEPTLLDKAITWLSPERGAKRMHARLTMTALGGYSGASKAKRSLSAWNPAAGSAAADLLPDLPTLRERCRDLERNNPIGGGAINTVTTKTVGTGLALKSVVNRQILGWDEDQAREWQRKTESLFKSWAETTCCDITREQNFYGLQDLTWRSVLSSGDVFPLLTHKERPGHHYSACIQLIEADRICNPSGKADTETLTAGIERDADGAPIKAHILRSHPDRYTDAELEAAVVSAFFAVFIKPGNGGSLSPLASAATGNTPVGGDRPAGREQGGWDGSLSGGIVAELDDGASIDTAAPGRPNMAFDPFVLAMLRQIGMALELPYEVLIKHFTASYTAARAAVMEAWQFVRGCRDFLGSHFCQPVYEHWLEEAIAQGDIEAPGFFDHPLLRYAYCGSLWVGDGPGTVDPLKDINAAEKRIDIGVSTLAKESMLYDGSDWEENHEQRALEVKRRRDDGLSASPTARPDNEPPANPDLPERT</sequence>
<evidence type="ECO:0000256" key="1">
    <source>
        <dbReference type="SAM" id="MobiDB-lite"/>
    </source>
</evidence>
<dbReference type="GO" id="GO:0019068">
    <property type="term" value="P:virion assembly"/>
    <property type="evidence" value="ECO:0007669"/>
    <property type="project" value="InterPro"/>
</dbReference>
<dbReference type="AlphaFoldDB" id="A0AA36C3W5"/>
<protein>
    <recommendedName>
        <fullName evidence="4">Phage portal protein</fullName>
    </recommendedName>
</protein>
<evidence type="ECO:0000313" key="3">
    <source>
        <dbReference type="Proteomes" id="UP001177023"/>
    </source>
</evidence>
<feature type="compositionally biased region" description="Basic and acidic residues" evidence="1">
    <location>
        <begin position="449"/>
        <end position="461"/>
    </location>
</feature>
<dbReference type="InterPro" id="IPR006429">
    <property type="entry name" value="Phage_lambda_portal"/>
</dbReference>
<reference evidence="2" key="1">
    <citation type="submission" date="2023-06" db="EMBL/GenBank/DDBJ databases">
        <authorList>
            <person name="Delattre M."/>
        </authorList>
    </citation>
    <scope>NUCLEOTIDE SEQUENCE</scope>
    <source>
        <strain evidence="2">AF72</strain>
    </source>
</reference>
<dbReference type="Proteomes" id="UP001177023">
    <property type="component" value="Unassembled WGS sequence"/>
</dbReference>
<evidence type="ECO:0000313" key="2">
    <source>
        <dbReference type="EMBL" id="CAJ0557657.1"/>
    </source>
</evidence>
<organism evidence="2 3">
    <name type="scientific">Mesorhabditis spiculigera</name>
    <dbReference type="NCBI Taxonomy" id="96644"/>
    <lineage>
        <taxon>Eukaryota</taxon>
        <taxon>Metazoa</taxon>
        <taxon>Ecdysozoa</taxon>
        <taxon>Nematoda</taxon>
        <taxon>Chromadorea</taxon>
        <taxon>Rhabditida</taxon>
        <taxon>Rhabditina</taxon>
        <taxon>Rhabditomorpha</taxon>
        <taxon>Rhabditoidea</taxon>
        <taxon>Rhabditidae</taxon>
        <taxon>Mesorhabditinae</taxon>
        <taxon>Mesorhabditis</taxon>
    </lineage>
</organism>
<accession>A0AA36C3W5</accession>